<dbReference type="PANTHER" id="PTHR43133">
    <property type="entry name" value="RNA POLYMERASE ECF-TYPE SIGMA FACTO"/>
    <property type="match status" value="1"/>
</dbReference>
<accession>A0A3E1K748</accession>
<dbReference type="Pfam" id="PF08281">
    <property type="entry name" value="Sigma70_r4_2"/>
    <property type="match status" value="1"/>
</dbReference>
<dbReference type="GO" id="GO:0016987">
    <property type="term" value="F:sigma factor activity"/>
    <property type="evidence" value="ECO:0007669"/>
    <property type="project" value="UniProtKB-KW"/>
</dbReference>
<feature type="domain" description="HTH luxR-type" evidence="7">
    <location>
        <begin position="148"/>
        <end position="175"/>
    </location>
</feature>
<evidence type="ECO:0000256" key="4">
    <source>
        <dbReference type="ARBA" id="ARBA00023125"/>
    </source>
</evidence>
<evidence type="ECO:0000256" key="2">
    <source>
        <dbReference type="ARBA" id="ARBA00023015"/>
    </source>
</evidence>
<dbReference type="Gene3D" id="1.10.10.10">
    <property type="entry name" value="Winged helix-like DNA-binding domain superfamily/Winged helix DNA-binding domain"/>
    <property type="match status" value="1"/>
</dbReference>
<feature type="region of interest" description="Disordered" evidence="6">
    <location>
        <begin position="96"/>
        <end position="122"/>
    </location>
</feature>
<evidence type="ECO:0000259" key="7">
    <source>
        <dbReference type="PROSITE" id="PS00622"/>
    </source>
</evidence>
<reference evidence="8 9" key="1">
    <citation type="submission" date="2018-08" db="EMBL/GenBank/DDBJ databases">
        <title>Wenzhouxiangella salilacus sp. nov., a novel bacterium isolated from a saline lake in Xinjiang Province, China.</title>
        <authorList>
            <person name="Han S."/>
        </authorList>
    </citation>
    <scope>NUCLEOTIDE SEQUENCE [LARGE SCALE GENOMIC DNA]</scope>
    <source>
        <strain evidence="8 9">XDB06</strain>
    </source>
</reference>
<keyword evidence="4" id="KW-0238">DNA-binding</keyword>
<protein>
    <submittedName>
        <fullName evidence="8">Sigma-70 family RNA polymerase sigma factor</fullName>
    </submittedName>
</protein>
<comment type="similarity">
    <text evidence="1">Belongs to the sigma-70 factor family. ECF subfamily.</text>
</comment>
<dbReference type="InterPro" id="IPR007627">
    <property type="entry name" value="RNA_pol_sigma70_r2"/>
</dbReference>
<keyword evidence="3" id="KW-0731">Sigma factor</keyword>
<dbReference type="GO" id="GO:0006352">
    <property type="term" value="P:DNA-templated transcription initiation"/>
    <property type="evidence" value="ECO:0007669"/>
    <property type="project" value="InterPro"/>
</dbReference>
<dbReference type="GO" id="GO:0003677">
    <property type="term" value="F:DNA binding"/>
    <property type="evidence" value="ECO:0007669"/>
    <property type="project" value="UniProtKB-KW"/>
</dbReference>
<dbReference type="InterPro" id="IPR013249">
    <property type="entry name" value="RNA_pol_sigma70_r4_t2"/>
</dbReference>
<dbReference type="SUPFAM" id="SSF88659">
    <property type="entry name" value="Sigma3 and sigma4 domains of RNA polymerase sigma factors"/>
    <property type="match status" value="1"/>
</dbReference>
<dbReference type="PANTHER" id="PTHR43133:SF8">
    <property type="entry name" value="RNA POLYMERASE SIGMA FACTOR HI_1459-RELATED"/>
    <property type="match status" value="1"/>
</dbReference>
<feature type="compositionally biased region" description="Basic and acidic residues" evidence="6">
    <location>
        <begin position="97"/>
        <end position="112"/>
    </location>
</feature>
<evidence type="ECO:0000313" key="9">
    <source>
        <dbReference type="Proteomes" id="UP000260351"/>
    </source>
</evidence>
<evidence type="ECO:0000256" key="6">
    <source>
        <dbReference type="SAM" id="MobiDB-lite"/>
    </source>
</evidence>
<dbReference type="SMART" id="SM00421">
    <property type="entry name" value="HTH_LUXR"/>
    <property type="match status" value="1"/>
</dbReference>
<proteinExistence type="inferred from homology"/>
<dbReference type="InterPro" id="IPR013325">
    <property type="entry name" value="RNA_pol_sigma_r2"/>
</dbReference>
<keyword evidence="5" id="KW-0804">Transcription</keyword>
<evidence type="ECO:0000256" key="5">
    <source>
        <dbReference type="ARBA" id="ARBA00023163"/>
    </source>
</evidence>
<evidence type="ECO:0000256" key="3">
    <source>
        <dbReference type="ARBA" id="ARBA00023082"/>
    </source>
</evidence>
<dbReference type="AlphaFoldDB" id="A0A3E1K748"/>
<name>A0A3E1K748_9GAMM</name>
<dbReference type="InterPro" id="IPR036388">
    <property type="entry name" value="WH-like_DNA-bd_sf"/>
</dbReference>
<dbReference type="InterPro" id="IPR014284">
    <property type="entry name" value="RNA_pol_sigma-70_dom"/>
</dbReference>
<dbReference type="InterPro" id="IPR000792">
    <property type="entry name" value="Tscrpt_reg_LuxR_C"/>
</dbReference>
<dbReference type="EMBL" id="QUZK01000041">
    <property type="protein sequence ID" value="RFF29811.1"/>
    <property type="molecule type" value="Genomic_DNA"/>
</dbReference>
<comment type="caution">
    <text evidence="8">The sequence shown here is derived from an EMBL/GenBank/DDBJ whole genome shotgun (WGS) entry which is preliminary data.</text>
</comment>
<dbReference type="InterPro" id="IPR039425">
    <property type="entry name" value="RNA_pol_sigma-70-like"/>
</dbReference>
<sequence length="185" mass="20731">MRTEKEKALDTYLAAAARTGDRQALGRLAERWHPRLLAHAYRLTGEKQLAADTAQEAWTDILRDLPSLDNAAAFPAWALRIVSRRCARSIRGRQRHRAGEAALAREERHGAETDNEPETQSEMATIGRAIDELPRRQRAVLALFYTEGLRVAEIAAAMDIAPGTVKTRLMHARNKLRARLEGETT</sequence>
<dbReference type="PROSITE" id="PS00622">
    <property type="entry name" value="HTH_LUXR_1"/>
    <property type="match status" value="1"/>
</dbReference>
<dbReference type="OrthoDB" id="9799825at2"/>
<dbReference type="SUPFAM" id="SSF88946">
    <property type="entry name" value="Sigma2 domain of RNA polymerase sigma factors"/>
    <property type="match status" value="1"/>
</dbReference>
<evidence type="ECO:0000313" key="8">
    <source>
        <dbReference type="EMBL" id="RFF29811.1"/>
    </source>
</evidence>
<dbReference type="NCBIfam" id="TIGR02937">
    <property type="entry name" value="sigma70-ECF"/>
    <property type="match status" value="1"/>
</dbReference>
<dbReference type="CDD" id="cd06171">
    <property type="entry name" value="Sigma70_r4"/>
    <property type="match status" value="1"/>
</dbReference>
<dbReference type="Gene3D" id="1.10.1740.10">
    <property type="match status" value="1"/>
</dbReference>
<organism evidence="8 9">
    <name type="scientific">Wenzhouxiangella sediminis</name>
    <dbReference type="NCBI Taxonomy" id="1792836"/>
    <lineage>
        <taxon>Bacteria</taxon>
        <taxon>Pseudomonadati</taxon>
        <taxon>Pseudomonadota</taxon>
        <taxon>Gammaproteobacteria</taxon>
        <taxon>Chromatiales</taxon>
        <taxon>Wenzhouxiangellaceae</taxon>
        <taxon>Wenzhouxiangella</taxon>
    </lineage>
</organism>
<keyword evidence="9" id="KW-1185">Reference proteome</keyword>
<dbReference type="InterPro" id="IPR013324">
    <property type="entry name" value="RNA_pol_sigma_r3/r4-like"/>
</dbReference>
<gene>
    <name evidence="8" type="ORF">DZC52_10195</name>
</gene>
<dbReference type="Proteomes" id="UP000260351">
    <property type="component" value="Unassembled WGS sequence"/>
</dbReference>
<dbReference type="Pfam" id="PF04542">
    <property type="entry name" value="Sigma70_r2"/>
    <property type="match status" value="1"/>
</dbReference>
<dbReference type="RefSeq" id="WP_116651045.1">
    <property type="nucleotide sequence ID" value="NZ_QUZK01000041.1"/>
</dbReference>
<keyword evidence="2" id="KW-0805">Transcription regulation</keyword>
<evidence type="ECO:0000256" key="1">
    <source>
        <dbReference type="ARBA" id="ARBA00010641"/>
    </source>
</evidence>